<dbReference type="GO" id="GO:0003948">
    <property type="term" value="F:N4-(beta-N-acetylglucosaminyl)-L-asparaginase activity"/>
    <property type="evidence" value="ECO:0007669"/>
    <property type="project" value="TreeGrafter"/>
</dbReference>
<evidence type="ECO:0000256" key="7">
    <source>
        <dbReference type="PIRSR" id="PIRSR600246-3"/>
    </source>
</evidence>
<keyword evidence="4" id="KW-0068">Autocatalytic cleavage</keyword>
<evidence type="ECO:0000313" key="9">
    <source>
        <dbReference type="EMBL" id="CBJ29171.1"/>
    </source>
</evidence>
<dbReference type="PANTHER" id="PTHR10188">
    <property type="entry name" value="L-ASPARAGINASE"/>
    <property type="match status" value="1"/>
</dbReference>
<dbReference type="SUPFAM" id="SSF56235">
    <property type="entry name" value="N-terminal nucleophile aminohydrolases (Ntn hydrolases)"/>
    <property type="match status" value="1"/>
</dbReference>
<dbReference type="GO" id="GO:0008233">
    <property type="term" value="F:peptidase activity"/>
    <property type="evidence" value="ECO:0007669"/>
    <property type="project" value="UniProtKB-KW"/>
</dbReference>
<keyword evidence="8" id="KW-0732">Signal</keyword>
<proteinExistence type="inferred from homology"/>
<evidence type="ECO:0000256" key="4">
    <source>
        <dbReference type="ARBA" id="ARBA00022813"/>
    </source>
</evidence>
<reference evidence="9 10" key="1">
    <citation type="journal article" date="2010" name="Nature">
        <title>The Ectocarpus genome and the independent evolution of multicellularity in brown algae.</title>
        <authorList>
            <person name="Cock J.M."/>
            <person name="Sterck L."/>
            <person name="Rouze P."/>
            <person name="Scornet D."/>
            <person name="Allen A.E."/>
            <person name="Amoutzias G."/>
            <person name="Anthouard V."/>
            <person name="Artiguenave F."/>
            <person name="Aury J.M."/>
            <person name="Badger J.H."/>
            <person name="Beszteri B."/>
            <person name="Billiau K."/>
            <person name="Bonnet E."/>
            <person name="Bothwell J.H."/>
            <person name="Bowler C."/>
            <person name="Boyen C."/>
            <person name="Brownlee C."/>
            <person name="Carrano C.J."/>
            <person name="Charrier B."/>
            <person name="Cho G.Y."/>
            <person name="Coelho S.M."/>
            <person name="Collen J."/>
            <person name="Corre E."/>
            <person name="Da Silva C."/>
            <person name="Delage L."/>
            <person name="Delaroque N."/>
            <person name="Dittami S.M."/>
            <person name="Doulbeau S."/>
            <person name="Elias M."/>
            <person name="Farnham G."/>
            <person name="Gachon C.M."/>
            <person name="Gschloessl B."/>
            <person name="Heesch S."/>
            <person name="Jabbari K."/>
            <person name="Jubin C."/>
            <person name="Kawai H."/>
            <person name="Kimura K."/>
            <person name="Kloareg B."/>
            <person name="Kupper F.C."/>
            <person name="Lang D."/>
            <person name="Le Bail A."/>
            <person name="Leblanc C."/>
            <person name="Lerouge P."/>
            <person name="Lohr M."/>
            <person name="Lopez P.J."/>
            <person name="Martens C."/>
            <person name="Maumus F."/>
            <person name="Michel G."/>
            <person name="Miranda-Saavedra D."/>
            <person name="Morales J."/>
            <person name="Moreau H."/>
            <person name="Motomura T."/>
            <person name="Nagasato C."/>
            <person name="Napoli C.A."/>
            <person name="Nelson D.R."/>
            <person name="Nyvall-Collen P."/>
            <person name="Peters A.F."/>
            <person name="Pommier C."/>
            <person name="Potin P."/>
            <person name="Poulain J."/>
            <person name="Quesneville H."/>
            <person name="Read B."/>
            <person name="Rensing S.A."/>
            <person name="Ritter A."/>
            <person name="Rousvoal S."/>
            <person name="Samanta M."/>
            <person name="Samson G."/>
            <person name="Schroeder D.C."/>
            <person name="Segurens B."/>
            <person name="Strittmatter M."/>
            <person name="Tonon T."/>
            <person name="Tregear J.W."/>
            <person name="Valentin K."/>
            <person name="von Dassow P."/>
            <person name="Yamagishi T."/>
            <person name="Van de Peer Y."/>
            <person name="Wincker P."/>
        </authorList>
    </citation>
    <scope>NUCLEOTIDE SEQUENCE [LARGE SCALE GENOMIC DNA]</scope>
    <source>
        <strain evidence="10">Ec32 / CCAP1310/4</strain>
    </source>
</reference>
<dbReference type="EMBL" id="FN647972">
    <property type="protein sequence ID" value="CBJ29171.1"/>
    <property type="molecule type" value="Genomic_DNA"/>
</dbReference>
<dbReference type="STRING" id="2880.D7FJR9"/>
<feature type="active site" description="Nucleophile" evidence="5">
    <location>
        <position position="259"/>
    </location>
</feature>
<evidence type="ECO:0000256" key="6">
    <source>
        <dbReference type="PIRSR" id="PIRSR600246-2"/>
    </source>
</evidence>
<evidence type="ECO:0000256" key="2">
    <source>
        <dbReference type="ARBA" id="ARBA00022670"/>
    </source>
</evidence>
<dbReference type="CDD" id="cd04513">
    <property type="entry name" value="Glycosylasparaginase"/>
    <property type="match status" value="1"/>
</dbReference>
<dbReference type="GO" id="GO:0006508">
    <property type="term" value="P:proteolysis"/>
    <property type="evidence" value="ECO:0007669"/>
    <property type="project" value="UniProtKB-KW"/>
</dbReference>
<organism evidence="9 10">
    <name type="scientific">Ectocarpus siliculosus</name>
    <name type="common">Brown alga</name>
    <name type="synonym">Conferva siliculosa</name>
    <dbReference type="NCBI Taxonomy" id="2880"/>
    <lineage>
        <taxon>Eukaryota</taxon>
        <taxon>Sar</taxon>
        <taxon>Stramenopiles</taxon>
        <taxon>Ochrophyta</taxon>
        <taxon>PX clade</taxon>
        <taxon>Phaeophyceae</taxon>
        <taxon>Ectocarpales</taxon>
        <taxon>Ectocarpaceae</taxon>
        <taxon>Ectocarpus</taxon>
    </lineage>
</organism>
<feature type="site" description="Cleavage; by autolysis" evidence="7">
    <location>
        <begin position="258"/>
        <end position="259"/>
    </location>
</feature>
<dbReference type="InParanoid" id="D7FJR9"/>
<dbReference type="InterPro" id="IPR029055">
    <property type="entry name" value="Ntn_hydrolases_N"/>
</dbReference>
<evidence type="ECO:0000256" key="1">
    <source>
        <dbReference type="ARBA" id="ARBA00010872"/>
    </source>
</evidence>
<gene>
    <name evidence="9" type="ORF">Esi_0136_0041</name>
</gene>
<dbReference type="EMBL" id="FN649741">
    <property type="protein sequence ID" value="CBJ29171.1"/>
    <property type="molecule type" value="Genomic_DNA"/>
</dbReference>
<feature type="signal peptide" evidence="8">
    <location>
        <begin position="1"/>
        <end position="19"/>
    </location>
</feature>
<dbReference type="InterPro" id="IPR000246">
    <property type="entry name" value="Peptidase_T2"/>
</dbReference>
<dbReference type="PANTHER" id="PTHR10188:SF6">
    <property type="entry name" value="N(4)-(BETA-N-ACETYLGLUCOSAMINYL)-L-ASPARAGINASE"/>
    <property type="match status" value="1"/>
</dbReference>
<evidence type="ECO:0000313" key="10">
    <source>
        <dbReference type="Proteomes" id="UP000002630"/>
    </source>
</evidence>
<sequence length="413" mass="43556">MAFSWELLLVVVLLADSMALLGVGGVSGVSAQRDDSKLPLVVNTWTGDFSQATARAWDALSSEEAHSPAVLDAVEHGCNTCEDIQCGGSVGYGGRPDASDEVTLDSMVMYGPSHSVGAVGYLRRIKNAATVARAVMEHTAHTMLAGEGATLFAKMIGIEEDDLSTDDSHKAYQAWKEKSCQPNYYRFAGAGDTCPPYDPPSTPSAVGADSSIAALGKHGSQQAAAYADRNTWSRFDDRSWLQRSRDPARLLISEDNHDTIGIIAVDERGDLACGTTTNGAANKIPGRVGDSPIAGAGCYADNDVGSAAATGDGDVMMRFLPSFRAVESMRAGFSPQDACADALCRIVRFYPTFGGALVCANKAGVHGAARHGLSFAYSYQSPGYDSPQVAQAVKVDDEVCARFRKMPSQGAES</sequence>
<keyword evidence="10" id="KW-1185">Reference proteome</keyword>
<accession>D7FJR9</accession>
<keyword evidence="2" id="KW-0645">Protease</keyword>
<evidence type="ECO:0000256" key="5">
    <source>
        <dbReference type="PIRSR" id="PIRSR600246-1"/>
    </source>
</evidence>
<feature type="chain" id="PRO_5003095592" evidence="8">
    <location>
        <begin position="20"/>
        <end position="413"/>
    </location>
</feature>
<comment type="similarity">
    <text evidence="1">Belongs to the Ntn-hydrolase family.</text>
</comment>
<dbReference type="Pfam" id="PF01112">
    <property type="entry name" value="Asparaginase_2"/>
    <property type="match status" value="1"/>
</dbReference>
<feature type="binding site" evidence="6">
    <location>
        <begin position="310"/>
        <end position="313"/>
    </location>
    <ligand>
        <name>substrate</name>
    </ligand>
</feature>
<feature type="binding site" evidence="6">
    <location>
        <begin position="287"/>
        <end position="290"/>
    </location>
    <ligand>
        <name>substrate</name>
    </ligand>
</feature>
<dbReference type="Proteomes" id="UP000002630">
    <property type="component" value="Linkage Group LG16"/>
</dbReference>
<name>D7FJR9_ECTSI</name>
<evidence type="ECO:0000256" key="8">
    <source>
        <dbReference type="SAM" id="SignalP"/>
    </source>
</evidence>
<dbReference type="eggNOG" id="KOG1593">
    <property type="taxonomic scope" value="Eukaryota"/>
</dbReference>
<dbReference type="Gene3D" id="3.60.20.30">
    <property type="entry name" value="(Glycosyl)asparaginase"/>
    <property type="match status" value="1"/>
</dbReference>
<evidence type="ECO:0000256" key="3">
    <source>
        <dbReference type="ARBA" id="ARBA00022801"/>
    </source>
</evidence>
<dbReference type="FunFam" id="3.60.20.30:FF:000003">
    <property type="entry name" value="N(4)-(Beta-N-acetylglucosaminyl)-L-asparaginase isoform X1"/>
    <property type="match status" value="1"/>
</dbReference>
<dbReference type="OrthoDB" id="188713at2759"/>
<dbReference type="GO" id="GO:0005737">
    <property type="term" value="C:cytoplasm"/>
    <property type="evidence" value="ECO:0007669"/>
    <property type="project" value="TreeGrafter"/>
</dbReference>
<protein>
    <submittedName>
        <fullName evidence="9">Similar to N(4)-(Beta-N-acetylglucosaminyl)-L-asparaginase (Glycosylasparaginase) (Aspartylglucosaminidase) (N4-(N-acetyl-beta-glucosaminyl)-L-asparagine amidase) (AGA) isoform 1</fullName>
    </submittedName>
</protein>
<keyword evidence="3" id="KW-0378">Hydrolase</keyword>
<dbReference type="OMA" id="YKPIINI"/>
<dbReference type="AlphaFoldDB" id="D7FJR9"/>